<name>A0A0H3L299_PANAA</name>
<comment type="cofactor">
    <cofactor evidence="1 14">
        <name>pyridoxal 5'-phosphate</name>
        <dbReference type="ChEBI" id="CHEBI:597326"/>
    </cofactor>
</comment>
<dbReference type="EC" id="4.1.3.38" evidence="8 12"/>
<evidence type="ECO:0000313" key="15">
    <source>
        <dbReference type="EMBL" id="BAK10912.1"/>
    </source>
</evidence>
<keyword evidence="5" id="KW-0289">Folate biosynthesis</keyword>
<dbReference type="Gene3D" id="3.20.10.10">
    <property type="entry name" value="D-amino Acid Aminotransferase, subunit A, domain 2"/>
    <property type="match status" value="1"/>
</dbReference>
<comment type="function">
    <text evidence="10">Involved in the biosynthesis of p-aminobenzoate (PABA), a precursor of tetrahydrofolate. Converts 4-amino-4-deoxychorismate into 4-aminobenzoate (PABA) and pyruvate.</text>
</comment>
<comment type="catalytic activity">
    <reaction evidence="9">
        <text>4-amino-4-deoxychorismate = 4-aminobenzoate + pyruvate + H(+)</text>
        <dbReference type="Rhea" id="RHEA:16201"/>
        <dbReference type="ChEBI" id="CHEBI:15361"/>
        <dbReference type="ChEBI" id="CHEBI:15378"/>
        <dbReference type="ChEBI" id="CHEBI:17836"/>
        <dbReference type="ChEBI" id="CHEBI:58406"/>
        <dbReference type="EC" id="4.1.3.38"/>
    </reaction>
</comment>
<evidence type="ECO:0000256" key="12">
    <source>
        <dbReference type="NCBIfam" id="TIGR03461"/>
    </source>
</evidence>
<evidence type="ECO:0000256" key="8">
    <source>
        <dbReference type="ARBA" id="ARBA00035676"/>
    </source>
</evidence>
<evidence type="ECO:0000256" key="6">
    <source>
        <dbReference type="ARBA" id="ARBA00023239"/>
    </source>
</evidence>
<dbReference type="InterPro" id="IPR036038">
    <property type="entry name" value="Aminotransferase-like"/>
</dbReference>
<gene>
    <name evidence="15" type="primary">pabC</name>
    <name evidence="15" type="ordered locus">PAJ_0832</name>
</gene>
<evidence type="ECO:0000256" key="10">
    <source>
        <dbReference type="ARBA" id="ARBA00054027"/>
    </source>
</evidence>
<comment type="subunit">
    <text evidence="3">Homodimer.</text>
</comment>
<comment type="pathway">
    <text evidence="7">Cofactor biosynthesis; tetrahydrofolate biosynthesis; 4-aminobenzoate from chorismate: step 2/2.</text>
</comment>
<evidence type="ECO:0000256" key="3">
    <source>
        <dbReference type="ARBA" id="ARBA00011738"/>
    </source>
</evidence>
<dbReference type="GO" id="GO:0030170">
    <property type="term" value="F:pyridoxal phosphate binding"/>
    <property type="evidence" value="ECO:0007669"/>
    <property type="project" value="InterPro"/>
</dbReference>
<dbReference type="GO" id="GO:0008153">
    <property type="term" value="P:4-aminobenzoate biosynthetic process"/>
    <property type="evidence" value="ECO:0007669"/>
    <property type="project" value="UniProtKB-UniRule"/>
</dbReference>
<reference evidence="16" key="1">
    <citation type="journal article" date="2012" name="Appl. Microbiol. Biotechnol.">
        <title>The complete genome sequence of Pantoea ananatis AJ13355, an organism with great biotechnological potential.</title>
        <authorList>
            <person name="Hara Y."/>
            <person name="Kadotani N."/>
            <person name="Izui H."/>
            <person name="Katashkina J.I."/>
            <person name="Kuvaeva T.M."/>
            <person name="Andreeva I.G."/>
            <person name="Golubeva L.I."/>
            <person name="Malko D.B."/>
            <person name="Makeev V.J."/>
            <person name="Mashko S.V."/>
            <person name="Kozlov Y.I."/>
        </authorList>
    </citation>
    <scope>NUCLEOTIDE SEQUENCE [LARGE SCALE GENOMIC DNA]</scope>
    <source>
        <strain evidence="16">AJ13355</strain>
    </source>
</reference>
<dbReference type="InterPro" id="IPR043132">
    <property type="entry name" value="BCAT-like_C"/>
</dbReference>
<dbReference type="Proteomes" id="UP000006690">
    <property type="component" value="Chromosome"/>
</dbReference>
<dbReference type="OrthoDB" id="9805628at2"/>
<dbReference type="EMBL" id="AP012032">
    <property type="protein sequence ID" value="BAK10912.1"/>
    <property type="molecule type" value="Genomic_DNA"/>
</dbReference>
<accession>A0A0H3L299</accession>
<keyword evidence="6 15" id="KW-0456">Lyase</keyword>
<dbReference type="Pfam" id="PF01063">
    <property type="entry name" value="Aminotran_4"/>
    <property type="match status" value="1"/>
</dbReference>
<evidence type="ECO:0000256" key="2">
    <source>
        <dbReference type="ARBA" id="ARBA00009320"/>
    </source>
</evidence>
<dbReference type="PATRIC" id="fig|553.3.peg.2759"/>
<evidence type="ECO:0000256" key="5">
    <source>
        <dbReference type="ARBA" id="ARBA00022909"/>
    </source>
</evidence>
<evidence type="ECO:0000256" key="13">
    <source>
        <dbReference type="RuleBase" id="RU004106"/>
    </source>
</evidence>
<sequence length="308" mass="33613">MIAVKARNAGLFSIQRREETDKIMAIVEQRSDTGETAMWINGTEQSQLAATDRAVQFGDGCFTTAAIGNGKILLFDRHMQRLQQSCERLWLNGVDWPALAQEMQHAASGHDRAVLKVIISAGSGGRGYSRSGCSGPTRIVSVSPWPAHYAALQQTGVRLAVSPVRLARQPQFAGLKHLNRLEQVMIRAHLEQTDADEALVLDTDGWVVECCAANLFWRSGGTVFTPALDQAGVDGIMRRSLIAEMRAAGQICQVVQAGLAQLQAADEIVVCNALMPVLPVRQLDALSFEQRTLFNQLQASCRKIMEAS</sequence>
<evidence type="ECO:0000313" key="16">
    <source>
        <dbReference type="Proteomes" id="UP000006690"/>
    </source>
</evidence>
<evidence type="ECO:0000256" key="1">
    <source>
        <dbReference type="ARBA" id="ARBA00001933"/>
    </source>
</evidence>
<evidence type="ECO:0000256" key="14">
    <source>
        <dbReference type="RuleBase" id="RU004516"/>
    </source>
</evidence>
<keyword evidence="4 14" id="KW-0663">Pyridoxal phosphate</keyword>
<dbReference type="NCBIfam" id="NF004761">
    <property type="entry name" value="PRK06092.1"/>
    <property type="match status" value="1"/>
</dbReference>
<dbReference type="AlphaFoldDB" id="A0A0H3L299"/>
<dbReference type="InterPro" id="IPR017824">
    <property type="entry name" value="Aminodeoxychorismate_lyase_IV"/>
</dbReference>
<dbReference type="PROSITE" id="PS00770">
    <property type="entry name" value="AA_TRANSFER_CLASS_4"/>
    <property type="match status" value="1"/>
</dbReference>
<dbReference type="InterPro" id="IPR043131">
    <property type="entry name" value="BCAT-like_N"/>
</dbReference>
<dbReference type="InterPro" id="IPR001544">
    <property type="entry name" value="Aminotrans_IV"/>
</dbReference>
<dbReference type="CDD" id="cd01559">
    <property type="entry name" value="ADCL_like"/>
    <property type="match status" value="1"/>
</dbReference>
<dbReference type="eggNOG" id="COG0115">
    <property type="taxonomic scope" value="Bacteria"/>
</dbReference>
<dbReference type="GO" id="GO:0008696">
    <property type="term" value="F:4-amino-4-deoxychorismate lyase activity"/>
    <property type="evidence" value="ECO:0007669"/>
    <property type="project" value="UniProtKB-UniRule"/>
</dbReference>
<evidence type="ECO:0000256" key="11">
    <source>
        <dbReference type="ARBA" id="ARBA00069174"/>
    </source>
</evidence>
<dbReference type="Gene3D" id="3.30.470.10">
    <property type="match status" value="1"/>
</dbReference>
<evidence type="ECO:0000256" key="9">
    <source>
        <dbReference type="ARBA" id="ARBA00049529"/>
    </source>
</evidence>
<evidence type="ECO:0000256" key="7">
    <source>
        <dbReference type="ARBA" id="ARBA00035633"/>
    </source>
</evidence>
<dbReference type="GO" id="GO:0005829">
    <property type="term" value="C:cytosol"/>
    <property type="evidence" value="ECO:0007669"/>
    <property type="project" value="TreeGrafter"/>
</dbReference>
<dbReference type="PANTHER" id="PTHR42743:SF2">
    <property type="entry name" value="AMINODEOXYCHORISMATE LYASE"/>
    <property type="match status" value="1"/>
</dbReference>
<dbReference type="KEGG" id="paj:PAJ_0832"/>
<dbReference type="InterPro" id="IPR050571">
    <property type="entry name" value="Class-IV_PLP-Dep_Aminotrnsfr"/>
</dbReference>
<proteinExistence type="inferred from homology"/>
<dbReference type="InterPro" id="IPR018300">
    <property type="entry name" value="Aminotrans_IV_CS"/>
</dbReference>
<dbReference type="HOGENOM" id="CLU_020844_2_1_6"/>
<dbReference type="NCBIfam" id="TIGR03461">
    <property type="entry name" value="pabC_Proteo"/>
    <property type="match status" value="1"/>
</dbReference>
<comment type="similarity">
    <text evidence="2 13">Belongs to the class-IV pyridoxal-phosphate-dependent aminotransferase family.</text>
</comment>
<dbReference type="GO" id="GO:0046656">
    <property type="term" value="P:folic acid biosynthetic process"/>
    <property type="evidence" value="ECO:0007669"/>
    <property type="project" value="UniProtKB-KW"/>
</dbReference>
<dbReference type="SUPFAM" id="SSF56752">
    <property type="entry name" value="D-aminoacid aminotransferase-like PLP-dependent enzymes"/>
    <property type="match status" value="1"/>
</dbReference>
<dbReference type="PANTHER" id="PTHR42743">
    <property type="entry name" value="AMINO-ACID AMINOTRANSFERASE"/>
    <property type="match status" value="1"/>
</dbReference>
<evidence type="ECO:0000256" key="4">
    <source>
        <dbReference type="ARBA" id="ARBA00022898"/>
    </source>
</evidence>
<dbReference type="FunFam" id="3.20.10.10:FF:000002">
    <property type="entry name" value="D-alanine aminotransferase"/>
    <property type="match status" value="1"/>
</dbReference>
<organism evidence="15 16">
    <name type="scientific">Pantoea ananatis (strain AJ13355)</name>
    <dbReference type="NCBI Taxonomy" id="932677"/>
    <lineage>
        <taxon>Bacteria</taxon>
        <taxon>Pseudomonadati</taxon>
        <taxon>Pseudomonadota</taxon>
        <taxon>Gammaproteobacteria</taxon>
        <taxon>Enterobacterales</taxon>
        <taxon>Erwiniaceae</taxon>
        <taxon>Pantoea</taxon>
    </lineage>
</organism>
<protein>
    <recommendedName>
        <fullName evidence="11 12">Aminodeoxychorismate lyase</fullName>
        <ecNumber evidence="8 12">4.1.3.38</ecNumber>
    </recommendedName>
</protein>